<dbReference type="Proteomes" id="UP000003711">
    <property type="component" value="Unassembled WGS sequence"/>
</dbReference>
<sequence>GEPLYQVYQRPMEFRLDLFFYAAQFDQMDGGTYMHLVVSGFQRVAE</sequence>
<comment type="caution">
    <text evidence="1">The sequence shown here is derived from an EMBL/GenBank/DDBJ whole genome shotgun (WGS) entry which is preliminary data.</text>
</comment>
<protein>
    <submittedName>
        <fullName evidence="1">Uncharacterized protein</fullName>
    </submittedName>
</protein>
<dbReference type="AlphaFoldDB" id="E2NAJ6"/>
<dbReference type="HOGENOM" id="CLU_3192682_0_0_10"/>
<feature type="non-terminal residue" evidence="1">
    <location>
        <position position="1"/>
    </location>
</feature>
<accession>E2NAJ6</accession>
<organism evidence="1 2">
    <name type="scientific">Bacteroides cellulosilyticus DSM 14838</name>
    <dbReference type="NCBI Taxonomy" id="537012"/>
    <lineage>
        <taxon>Bacteria</taxon>
        <taxon>Pseudomonadati</taxon>
        <taxon>Bacteroidota</taxon>
        <taxon>Bacteroidia</taxon>
        <taxon>Bacteroidales</taxon>
        <taxon>Bacteroidaceae</taxon>
        <taxon>Bacteroides</taxon>
    </lineage>
</organism>
<reference evidence="1 2" key="1">
    <citation type="submission" date="2008-12" db="EMBL/GenBank/DDBJ databases">
        <authorList>
            <person name="Fulton L."/>
            <person name="Clifton S."/>
            <person name="Fulton B."/>
            <person name="Xu J."/>
            <person name="Minx P."/>
            <person name="Pepin K.H."/>
            <person name="Johnson M."/>
            <person name="Bhonagiri V."/>
            <person name="Nash W.E."/>
            <person name="Mardis E.R."/>
            <person name="Wilson R.K."/>
        </authorList>
    </citation>
    <scope>NUCLEOTIDE SEQUENCE [LARGE SCALE GENOMIC DNA]</scope>
    <source>
        <strain evidence="1 2">DSM 14838</strain>
    </source>
</reference>
<dbReference type="EMBL" id="ACCH01000119">
    <property type="protein sequence ID" value="EEF91058.1"/>
    <property type="molecule type" value="Genomic_DNA"/>
</dbReference>
<reference evidence="1 2" key="2">
    <citation type="submission" date="2009-01" db="EMBL/GenBank/DDBJ databases">
        <title>Draft genome sequence of Bacteroides cellulosilyticus (DSM 14838).</title>
        <authorList>
            <person name="Sudarsanam P."/>
            <person name="Ley R."/>
            <person name="Guruge J."/>
            <person name="Turnbaugh P.J."/>
            <person name="Mahowald M."/>
            <person name="Liep D."/>
            <person name="Gordon J."/>
        </authorList>
    </citation>
    <scope>NUCLEOTIDE SEQUENCE [LARGE SCALE GENOMIC DNA]</scope>
    <source>
        <strain evidence="1 2">DSM 14838</strain>
    </source>
</reference>
<proteinExistence type="predicted"/>
<evidence type="ECO:0000313" key="1">
    <source>
        <dbReference type="EMBL" id="EEF91058.1"/>
    </source>
</evidence>
<name>E2NAJ6_9BACE</name>
<evidence type="ECO:0000313" key="2">
    <source>
        <dbReference type="Proteomes" id="UP000003711"/>
    </source>
</evidence>
<gene>
    <name evidence="1" type="ORF">BACCELL_01301</name>
</gene>